<dbReference type="STRING" id="6832.A0A553N8L0"/>
<feature type="signal peptide" evidence="3">
    <location>
        <begin position="1"/>
        <end position="20"/>
    </location>
</feature>
<dbReference type="EMBL" id="VCGU01000459">
    <property type="protein sequence ID" value="TRY61750.1"/>
    <property type="molecule type" value="Genomic_DNA"/>
</dbReference>
<dbReference type="AlphaFoldDB" id="A0A553N8L0"/>
<keyword evidence="6" id="KW-1185">Reference proteome</keyword>
<accession>A0A553N8L0</accession>
<dbReference type="Gene3D" id="1.10.420.10">
    <property type="entry name" value="Peroxidase, domain 2"/>
    <property type="match status" value="1"/>
</dbReference>
<gene>
    <name evidence="5" type="ORF">TCAL_10067</name>
</gene>
<dbReference type="PROSITE" id="PS50873">
    <property type="entry name" value="PEROXIDASE_4"/>
    <property type="match status" value="1"/>
</dbReference>
<evidence type="ECO:0000259" key="4">
    <source>
        <dbReference type="PROSITE" id="PS50873"/>
    </source>
</evidence>
<comment type="caution">
    <text evidence="5">The sequence shown here is derived from an EMBL/GenBank/DDBJ whole genome shotgun (WGS) entry which is preliminary data.</text>
</comment>
<dbReference type="OMA" id="FWAANDN"/>
<dbReference type="PANTHER" id="PTHR31356">
    <property type="entry name" value="THYLAKOID LUMENAL 29 KDA PROTEIN, CHLOROPLASTIC-RELATED"/>
    <property type="match status" value="1"/>
</dbReference>
<dbReference type="SUPFAM" id="SSF48113">
    <property type="entry name" value="Heme-dependent peroxidases"/>
    <property type="match status" value="1"/>
</dbReference>
<dbReference type="InterPro" id="IPR010255">
    <property type="entry name" value="Haem_peroxidase_sf"/>
</dbReference>
<name>A0A553N8L0_TIGCA</name>
<dbReference type="GO" id="GO:0000302">
    <property type="term" value="P:response to reactive oxygen species"/>
    <property type="evidence" value="ECO:0007669"/>
    <property type="project" value="TreeGrafter"/>
</dbReference>
<keyword evidence="1" id="KW-0560">Oxidoreductase</keyword>
<keyword evidence="3" id="KW-0732">Signal</keyword>
<proteinExistence type="inferred from homology"/>
<dbReference type="PRINTS" id="PR00458">
    <property type="entry name" value="PEROXIDASE"/>
</dbReference>
<evidence type="ECO:0000256" key="3">
    <source>
        <dbReference type="SAM" id="SignalP"/>
    </source>
</evidence>
<dbReference type="OrthoDB" id="9970727at2759"/>
<dbReference type="Pfam" id="PF00141">
    <property type="entry name" value="peroxidase"/>
    <property type="match status" value="1"/>
</dbReference>
<dbReference type="InterPro" id="IPR002016">
    <property type="entry name" value="Haem_peroxidase"/>
</dbReference>
<dbReference type="GO" id="GO:0004601">
    <property type="term" value="F:peroxidase activity"/>
    <property type="evidence" value="ECO:0007669"/>
    <property type="project" value="InterPro"/>
</dbReference>
<comment type="similarity">
    <text evidence="2">Belongs to the peroxidase family.</text>
</comment>
<dbReference type="GO" id="GO:0034599">
    <property type="term" value="P:cellular response to oxidative stress"/>
    <property type="evidence" value="ECO:0007669"/>
    <property type="project" value="InterPro"/>
</dbReference>
<feature type="chain" id="PRO_5022067677" description="Plant heme peroxidase family profile domain-containing protein" evidence="3">
    <location>
        <begin position="21"/>
        <end position="407"/>
    </location>
</feature>
<dbReference type="Proteomes" id="UP000318571">
    <property type="component" value="Chromosome 8"/>
</dbReference>
<dbReference type="InterPro" id="IPR044831">
    <property type="entry name" value="Ccp1-like"/>
</dbReference>
<evidence type="ECO:0000256" key="2">
    <source>
        <dbReference type="RuleBase" id="RU004241"/>
    </source>
</evidence>
<organism evidence="5 6">
    <name type="scientific">Tigriopus californicus</name>
    <name type="common">Marine copepod</name>
    <dbReference type="NCBI Taxonomy" id="6832"/>
    <lineage>
        <taxon>Eukaryota</taxon>
        <taxon>Metazoa</taxon>
        <taxon>Ecdysozoa</taxon>
        <taxon>Arthropoda</taxon>
        <taxon>Crustacea</taxon>
        <taxon>Multicrustacea</taxon>
        <taxon>Hexanauplia</taxon>
        <taxon>Copepoda</taxon>
        <taxon>Harpacticoida</taxon>
        <taxon>Harpacticidae</taxon>
        <taxon>Tigriopus</taxon>
    </lineage>
</organism>
<dbReference type="CDD" id="cd00314">
    <property type="entry name" value="plant_peroxidase_like"/>
    <property type="match status" value="1"/>
</dbReference>
<dbReference type="Gene3D" id="1.10.520.10">
    <property type="match status" value="1"/>
</dbReference>
<dbReference type="PANTHER" id="PTHR31356:SF66">
    <property type="entry name" value="CATALASE-PEROXIDASE"/>
    <property type="match status" value="1"/>
</dbReference>
<evidence type="ECO:0000256" key="1">
    <source>
        <dbReference type="ARBA" id="ARBA00023002"/>
    </source>
</evidence>
<dbReference type="GO" id="GO:0042744">
    <property type="term" value="P:hydrogen peroxide catabolic process"/>
    <property type="evidence" value="ECO:0007669"/>
    <property type="project" value="TreeGrafter"/>
</dbReference>
<sequence length="407" mass="45541">MTSLIYLTFITFANLCLISAETPETLSSKFNQLTPKNSTGLPLVPVNPIDALLDQKAAITDVEQQEKELDELVAESQLDSPIPIPVVNYLEPYTIHSFTIPQNGHPPLTKSRLSFIQSQLREIIFEDRIAHVVRIIFHDCVGGCDGCLNRDLPPNMTPMLNTATLLDNLYDSQGFSDWLSRADFYALAGITAIEIGVENANVGCFFFNCIRMPRFHFRYGRKDCATSPLSSGVQSFPEGKDDYDAVMEFFANEFGLRPRYATALLGAHTLGGAAGAAGSGFVGFWKENAIEAAKFDQRYFSLLSDRRLYWNHLDVSAQTGANSPRFQWEGFVNNQQVSFMLNSDVSLLLDIQTNNVGQSSCNFNTCPYSPTALLVHIYARFPNFWIRDFERAFARMIENGSTWLLAV</sequence>
<reference evidence="5 6" key="1">
    <citation type="journal article" date="2018" name="Nat. Ecol. Evol.">
        <title>Genomic signatures of mitonuclear coevolution across populations of Tigriopus californicus.</title>
        <authorList>
            <person name="Barreto F.S."/>
            <person name="Watson E.T."/>
            <person name="Lima T.G."/>
            <person name="Willett C.S."/>
            <person name="Edmands S."/>
            <person name="Li W."/>
            <person name="Burton R.S."/>
        </authorList>
    </citation>
    <scope>NUCLEOTIDE SEQUENCE [LARGE SCALE GENOMIC DNA]</scope>
    <source>
        <strain evidence="5 6">San Diego</strain>
    </source>
</reference>
<evidence type="ECO:0000313" key="5">
    <source>
        <dbReference type="EMBL" id="TRY61750.1"/>
    </source>
</evidence>
<evidence type="ECO:0000313" key="6">
    <source>
        <dbReference type="Proteomes" id="UP000318571"/>
    </source>
</evidence>
<dbReference type="GO" id="GO:0020037">
    <property type="term" value="F:heme binding"/>
    <property type="evidence" value="ECO:0007669"/>
    <property type="project" value="InterPro"/>
</dbReference>
<feature type="domain" description="Plant heme peroxidase family profile" evidence="4">
    <location>
        <begin position="130"/>
        <end position="396"/>
    </location>
</feature>
<protein>
    <recommendedName>
        <fullName evidence="4">Plant heme peroxidase family profile domain-containing protein</fullName>
    </recommendedName>
</protein>